<proteinExistence type="predicted"/>
<organism evidence="1 2">
    <name type="scientific">Artomyces pyxidatus</name>
    <dbReference type="NCBI Taxonomy" id="48021"/>
    <lineage>
        <taxon>Eukaryota</taxon>
        <taxon>Fungi</taxon>
        <taxon>Dikarya</taxon>
        <taxon>Basidiomycota</taxon>
        <taxon>Agaricomycotina</taxon>
        <taxon>Agaricomycetes</taxon>
        <taxon>Russulales</taxon>
        <taxon>Auriscalpiaceae</taxon>
        <taxon>Artomyces</taxon>
    </lineage>
</organism>
<sequence>MPEVALSQVIGSPYFHSFHDSRRSDSCSFEDWLWVISCGWPYALHCGIGRDDCVTFRKSQTHDCNVGCLDSDVYQEGVSRRCTSEGEAVHVRRHLVEEDSYQVSSVNLRSPIISVTNLMPSGHNGSTSTTTFFSAHIPPVCLLLLDNVILQSIMSTCSRHLNSAEVQCVLRLFRSSYRSAA</sequence>
<evidence type="ECO:0000313" key="2">
    <source>
        <dbReference type="Proteomes" id="UP000814140"/>
    </source>
</evidence>
<reference evidence="1" key="2">
    <citation type="journal article" date="2022" name="New Phytol.">
        <title>Evolutionary transition to the ectomycorrhizal habit in the genomes of a hyperdiverse lineage of mushroom-forming fungi.</title>
        <authorList>
            <person name="Looney B."/>
            <person name="Miyauchi S."/>
            <person name="Morin E."/>
            <person name="Drula E."/>
            <person name="Courty P.E."/>
            <person name="Kohler A."/>
            <person name="Kuo A."/>
            <person name="LaButti K."/>
            <person name="Pangilinan J."/>
            <person name="Lipzen A."/>
            <person name="Riley R."/>
            <person name="Andreopoulos W."/>
            <person name="He G."/>
            <person name="Johnson J."/>
            <person name="Nolan M."/>
            <person name="Tritt A."/>
            <person name="Barry K.W."/>
            <person name="Grigoriev I.V."/>
            <person name="Nagy L.G."/>
            <person name="Hibbett D."/>
            <person name="Henrissat B."/>
            <person name="Matheny P.B."/>
            <person name="Labbe J."/>
            <person name="Martin F.M."/>
        </authorList>
    </citation>
    <scope>NUCLEOTIDE SEQUENCE</scope>
    <source>
        <strain evidence="1">HHB10654</strain>
    </source>
</reference>
<accession>A0ACB8TC65</accession>
<name>A0ACB8TC65_9AGAM</name>
<reference evidence="1" key="1">
    <citation type="submission" date="2021-03" db="EMBL/GenBank/DDBJ databases">
        <authorList>
            <consortium name="DOE Joint Genome Institute"/>
            <person name="Ahrendt S."/>
            <person name="Looney B.P."/>
            <person name="Miyauchi S."/>
            <person name="Morin E."/>
            <person name="Drula E."/>
            <person name="Courty P.E."/>
            <person name="Chicoki N."/>
            <person name="Fauchery L."/>
            <person name="Kohler A."/>
            <person name="Kuo A."/>
            <person name="Labutti K."/>
            <person name="Pangilinan J."/>
            <person name="Lipzen A."/>
            <person name="Riley R."/>
            <person name="Andreopoulos W."/>
            <person name="He G."/>
            <person name="Johnson J."/>
            <person name="Barry K.W."/>
            <person name="Grigoriev I.V."/>
            <person name="Nagy L."/>
            <person name="Hibbett D."/>
            <person name="Henrissat B."/>
            <person name="Matheny P.B."/>
            <person name="Labbe J."/>
            <person name="Martin F."/>
        </authorList>
    </citation>
    <scope>NUCLEOTIDE SEQUENCE</scope>
    <source>
        <strain evidence="1">HHB10654</strain>
    </source>
</reference>
<keyword evidence="2" id="KW-1185">Reference proteome</keyword>
<protein>
    <submittedName>
        <fullName evidence="1">Uncharacterized protein</fullName>
    </submittedName>
</protein>
<evidence type="ECO:0000313" key="1">
    <source>
        <dbReference type="EMBL" id="KAI0066157.1"/>
    </source>
</evidence>
<comment type="caution">
    <text evidence="1">The sequence shown here is derived from an EMBL/GenBank/DDBJ whole genome shotgun (WGS) entry which is preliminary data.</text>
</comment>
<gene>
    <name evidence="1" type="ORF">BV25DRAFT_1508403</name>
</gene>
<dbReference type="EMBL" id="MU277193">
    <property type="protein sequence ID" value="KAI0066157.1"/>
    <property type="molecule type" value="Genomic_DNA"/>
</dbReference>
<dbReference type="Proteomes" id="UP000814140">
    <property type="component" value="Unassembled WGS sequence"/>
</dbReference>